<dbReference type="GO" id="GO:0006784">
    <property type="term" value="P:heme A biosynthetic process"/>
    <property type="evidence" value="ECO:0007669"/>
    <property type="project" value="TreeGrafter"/>
</dbReference>
<dbReference type="GO" id="GO:0048034">
    <property type="term" value="P:heme O biosynthetic process"/>
    <property type="evidence" value="ECO:0007669"/>
    <property type="project" value="UniProtKB-UniRule"/>
</dbReference>
<evidence type="ECO:0000313" key="11">
    <source>
        <dbReference type="Proteomes" id="UP000474630"/>
    </source>
</evidence>
<comment type="function">
    <text evidence="9">Converts heme B (protoheme IX) to heme O by substitution of the vinyl group on carbon 2 of heme B porphyrin ring with a hydroxyethyl farnesyl side group.</text>
</comment>
<dbReference type="InterPro" id="IPR000537">
    <property type="entry name" value="UbiA_prenyltransferase"/>
</dbReference>
<dbReference type="AlphaFoldDB" id="A0A6C0RGP5"/>
<feature type="transmembrane region" description="Helical" evidence="9">
    <location>
        <begin position="161"/>
        <end position="184"/>
    </location>
</feature>
<organism evidence="10 11">
    <name type="scientific">Draconibacterium halophilum</name>
    <dbReference type="NCBI Taxonomy" id="2706887"/>
    <lineage>
        <taxon>Bacteria</taxon>
        <taxon>Pseudomonadati</taxon>
        <taxon>Bacteroidota</taxon>
        <taxon>Bacteroidia</taxon>
        <taxon>Marinilabiliales</taxon>
        <taxon>Prolixibacteraceae</taxon>
        <taxon>Draconibacterium</taxon>
    </lineage>
</organism>
<dbReference type="UniPathway" id="UPA00834">
    <property type="reaction ID" value="UER00712"/>
</dbReference>
<feature type="transmembrane region" description="Helical" evidence="9">
    <location>
        <begin position="108"/>
        <end position="127"/>
    </location>
</feature>
<keyword evidence="4 9" id="KW-0812">Transmembrane</keyword>
<evidence type="ECO:0000256" key="4">
    <source>
        <dbReference type="ARBA" id="ARBA00022692"/>
    </source>
</evidence>
<comment type="subcellular location">
    <subcellularLocation>
        <location evidence="9">Cell membrane</location>
        <topology evidence="9">Multi-pass membrane protein</topology>
    </subcellularLocation>
    <subcellularLocation>
        <location evidence="1">Membrane</location>
        <topology evidence="1">Multi-pass membrane protein</topology>
    </subcellularLocation>
</comment>
<evidence type="ECO:0000256" key="3">
    <source>
        <dbReference type="ARBA" id="ARBA00022679"/>
    </source>
</evidence>
<dbReference type="KEGG" id="drc:G0Q07_19170"/>
<dbReference type="EC" id="2.5.1.141" evidence="9"/>
<evidence type="ECO:0000256" key="1">
    <source>
        <dbReference type="ARBA" id="ARBA00004141"/>
    </source>
</evidence>
<feature type="transmembrane region" description="Helical" evidence="9">
    <location>
        <begin position="234"/>
        <end position="255"/>
    </location>
</feature>
<evidence type="ECO:0000256" key="5">
    <source>
        <dbReference type="ARBA" id="ARBA00022989"/>
    </source>
</evidence>
<dbReference type="InterPro" id="IPR044878">
    <property type="entry name" value="UbiA_sf"/>
</dbReference>
<dbReference type="InterPro" id="IPR006369">
    <property type="entry name" value="Protohaem_IX_farnesylTrfase"/>
</dbReference>
<comment type="pathway">
    <text evidence="9">Porphyrin-containing compound metabolism; heme O biosynthesis; heme O from protoheme: step 1/1.</text>
</comment>
<dbReference type="GO" id="GO:0005886">
    <property type="term" value="C:plasma membrane"/>
    <property type="evidence" value="ECO:0007669"/>
    <property type="project" value="UniProtKB-SubCell"/>
</dbReference>
<comment type="similarity">
    <text evidence="9">Belongs to the UbiA prenyltransferase family. Protoheme IX farnesyltransferase subfamily.</text>
</comment>
<dbReference type="PROSITE" id="PS00943">
    <property type="entry name" value="UBIA"/>
    <property type="match status" value="1"/>
</dbReference>
<dbReference type="GO" id="GO:0008495">
    <property type="term" value="F:protoheme IX farnesyltransferase activity"/>
    <property type="evidence" value="ECO:0007669"/>
    <property type="project" value="UniProtKB-UniRule"/>
</dbReference>
<keyword evidence="2 9" id="KW-1003">Cell membrane</keyword>
<accession>A0A6C0RGP5</accession>
<keyword evidence="7 9" id="KW-0472">Membrane</keyword>
<keyword evidence="11" id="KW-1185">Reference proteome</keyword>
<dbReference type="Pfam" id="PF01040">
    <property type="entry name" value="UbiA"/>
    <property type="match status" value="1"/>
</dbReference>
<dbReference type="InterPro" id="IPR030470">
    <property type="entry name" value="UbiA_prenylTrfase_CS"/>
</dbReference>
<keyword evidence="6 9" id="KW-0350">Heme biosynthesis</keyword>
<evidence type="ECO:0000256" key="6">
    <source>
        <dbReference type="ARBA" id="ARBA00023133"/>
    </source>
</evidence>
<evidence type="ECO:0000256" key="2">
    <source>
        <dbReference type="ARBA" id="ARBA00022475"/>
    </source>
</evidence>
<reference evidence="10 11" key="1">
    <citation type="submission" date="2020-02" db="EMBL/GenBank/DDBJ databases">
        <title>Genome sequencing for Draconibacterium sp. strain M1.</title>
        <authorList>
            <person name="Park S.-J."/>
        </authorList>
    </citation>
    <scope>NUCLEOTIDE SEQUENCE [LARGE SCALE GENOMIC DNA]</scope>
    <source>
        <strain evidence="10 11">M1</strain>
    </source>
</reference>
<feature type="transmembrane region" description="Helical" evidence="9">
    <location>
        <begin position="12"/>
        <end position="31"/>
    </location>
</feature>
<dbReference type="RefSeq" id="WP_163348663.1">
    <property type="nucleotide sequence ID" value="NZ_CP048409.1"/>
</dbReference>
<keyword evidence="5 9" id="KW-1133">Transmembrane helix</keyword>
<dbReference type="EMBL" id="CP048409">
    <property type="protein sequence ID" value="QIA09694.1"/>
    <property type="molecule type" value="Genomic_DNA"/>
</dbReference>
<dbReference type="Gene3D" id="1.10.357.140">
    <property type="entry name" value="UbiA prenyltransferase"/>
    <property type="match status" value="1"/>
</dbReference>
<evidence type="ECO:0000256" key="7">
    <source>
        <dbReference type="ARBA" id="ARBA00023136"/>
    </source>
</evidence>
<feature type="transmembrane region" description="Helical" evidence="9">
    <location>
        <begin position="208"/>
        <end position="228"/>
    </location>
</feature>
<feature type="transmembrane region" description="Helical" evidence="9">
    <location>
        <begin position="37"/>
        <end position="60"/>
    </location>
</feature>
<feature type="transmembrane region" description="Helical" evidence="9">
    <location>
        <begin position="81"/>
        <end position="102"/>
    </location>
</feature>
<protein>
    <recommendedName>
        <fullName evidence="9">Protoheme IX farnesyltransferase</fullName>
        <ecNumber evidence="9">2.5.1.141</ecNumber>
    </recommendedName>
    <alternativeName>
        <fullName evidence="9">Heme B farnesyltransferase</fullName>
    </alternativeName>
    <alternativeName>
        <fullName evidence="9">Heme O synthase</fullName>
    </alternativeName>
</protein>
<dbReference type="PANTHER" id="PTHR43448:SF2">
    <property type="entry name" value="PROTOHEME IX FARNESYLTRANSFERASE, MITOCHONDRIAL"/>
    <property type="match status" value="1"/>
</dbReference>
<keyword evidence="3 9" id="KW-0808">Transferase</keyword>
<evidence type="ECO:0000256" key="8">
    <source>
        <dbReference type="ARBA" id="ARBA00047690"/>
    </source>
</evidence>
<feature type="transmembrane region" description="Helical" evidence="9">
    <location>
        <begin position="134"/>
        <end position="155"/>
    </location>
</feature>
<proteinExistence type="inferred from homology"/>
<dbReference type="CDD" id="cd13957">
    <property type="entry name" value="PT_UbiA_Cox10"/>
    <property type="match status" value="1"/>
</dbReference>
<dbReference type="PANTHER" id="PTHR43448">
    <property type="entry name" value="PROTOHEME IX FARNESYLTRANSFERASE, MITOCHONDRIAL"/>
    <property type="match status" value="1"/>
</dbReference>
<feature type="transmembrane region" description="Helical" evidence="9">
    <location>
        <begin position="267"/>
        <end position="284"/>
    </location>
</feature>
<comment type="catalytic activity">
    <reaction evidence="8 9">
        <text>heme b + (2E,6E)-farnesyl diphosphate + H2O = Fe(II)-heme o + diphosphate</text>
        <dbReference type="Rhea" id="RHEA:28070"/>
        <dbReference type="ChEBI" id="CHEBI:15377"/>
        <dbReference type="ChEBI" id="CHEBI:33019"/>
        <dbReference type="ChEBI" id="CHEBI:60344"/>
        <dbReference type="ChEBI" id="CHEBI:60530"/>
        <dbReference type="ChEBI" id="CHEBI:175763"/>
        <dbReference type="EC" id="2.5.1.141"/>
    </reaction>
</comment>
<evidence type="ECO:0000256" key="9">
    <source>
        <dbReference type="HAMAP-Rule" id="MF_00154"/>
    </source>
</evidence>
<dbReference type="Proteomes" id="UP000474630">
    <property type="component" value="Chromosome"/>
</dbReference>
<gene>
    <name evidence="9" type="primary">ctaB</name>
    <name evidence="10" type="ORF">G0Q07_19170</name>
</gene>
<comment type="miscellaneous">
    <text evidence="9">Carbon 2 of the heme B porphyrin ring is defined according to the Fischer nomenclature.</text>
</comment>
<dbReference type="HAMAP" id="MF_00154">
    <property type="entry name" value="CyoE_CtaB"/>
    <property type="match status" value="1"/>
</dbReference>
<evidence type="ECO:0000313" key="10">
    <source>
        <dbReference type="EMBL" id="QIA09694.1"/>
    </source>
</evidence>
<sequence>MKQQLKIIYELGKVRISLPIALSALTGYVLYTRNVDAQGWWLTVGVFLMACSSGVINHWQERDIDAQMPRTKDRPLPTGKISPQNALLVAIGFAVFGSIILILSNPPLALLLSWSTLFFYNGVYTPLKKVSAFAVIPGSMVGAIPPMIGWAGAGGSLSSEVILLVAAFFFIGQIPHFWLLLLMFGEQYKLAKMPSLTQLFTNVQIKRVTYTWILTTVASAFLVIFFVIGNKLIMFLLLFYIFYLLSSLTMAVFVQEEFKVRPSFYKLNFLYLFMMIFLIVDSLVHT</sequence>
<name>A0A6C0RGP5_9BACT</name>